<proteinExistence type="predicted"/>
<dbReference type="SUPFAM" id="SSF47162">
    <property type="entry name" value="Apolipoprotein"/>
    <property type="match status" value="1"/>
</dbReference>
<dbReference type="Gene3D" id="1.20.5.1230">
    <property type="entry name" value="Apolipoprotein A-I"/>
    <property type="match status" value="1"/>
</dbReference>
<evidence type="ECO:0000256" key="1">
    <source>
        <dbReference type="SAM" id="MobiDB-lite"/>
    </source>
</evidence>
<gene>
    <name evidence="2" type="ORF">LCGC14_0570780</name>
</gene>
<protein>
    <submittedName>
        <fullName evidence="2">Uncharacterized protein</fullName>
    </submittedName>
</protein>
<feature type="region of interest" description="Disordered" evidence="1">
    <location>
        <begin position="75"/>
        <end position="95"/>
    </location>
</feature>
<evidence type="ECO:0000313" key="2">
    <source>
        <dbReference type="EMBL" id="KKN56608.1"/>
    </source>
</evidence>
<organism evidence="2">
    <name type="scientific">marine sediment metagenome</name>
    <dbReference type="NCBI Taxonomy" id="412755"/>
    <lineage>
        <taxon>unclassified sequences</taxon>
        <taxon>metagenomes</taxon>
        <taxon>ecological metagenomes</taxon>
    </lineage>
</organism>
<comment type="caution">
    <text evidence="2">The sequence shown here is derived from an EMBL/GenBank/DDBJ whole genome shotgun (WGS) entry which is preliminary data.</text>
</comment>
<accession>A0A0F9USJ6</accession>
<dbReference type="AlphaFoldDB" id="A0A0F9USJ6"/>
<sequence length="95" mass="10618">MSTTTKETVEKAITDVATDVELRKEFAELKDQVVSLTKALKQKGDQETQNVKQNIKENYDHAREKAIEHLHHAQEVGSEGIDKVGGKVKENPFAS</sequence>
<reference evidence="2" key="1">
    <citation type="journal article" date="2015" name="Nature">
        <title>Complex archaea that bridge the gap between prokaryotes and eukaryotes.</title>
        <authorList>
            <person name="Spang A."/>
            <person name="Saw J.H."/>
            <person name="Jorgensen S.L."/>
            <person name="Zaremba-Niedzwiedzka K."/>
            <person name="Martijn J."/>
            <person name="Lind A.E."/>
            <person name="van Eijk R."/>
            <person name="Schleper C."/>
            <person name="Guy L."/>
            <person name="Ettema T.J."/>
        </authorList>
    </citation>
    <scope>NUCLEOTIDE SEQUENCE</scope>
</reference>
<feature type="non-terminal residue" evidence="2">
    <location>
        <position position="95"/>
    </location>
</feature>
<dbReference type="EMBL" id="LAZR01000837">
    <property type="protein sequence ID" value="KKN56608.1"/>
    <property type="molecule type" value="Genomic_DNA"/>
</dbReference>
<name>A0A0F9USJ6_9ZZZZ</name>